<organism evidence="1 2">
    <name type="scientific">Trichomalopsis sarcophagae</name>
    <dbReference type="NCBI Taxonomy" id="543379"/>
    <lineage>
        <taxon>Eukaryota</taxon>
        <taxon>Metazoa</taxon>
        <taxon>Ecdysozoa</taxon>
        <taxon>Arthropoda</taxon>
        <taxon>Hexapoda</taxon>
        <taxon>Insecta</taxon>
        <taxon>Pterygota</taxon>
        <taxon>Neoptera</taxon>
        <taxon>Endopterygota</taxon>
        <taxon>Hymenoptera</taxon>
        <taxon>Apocrita</taxon>
        <taxon>Proctotrupomorpha</taxon>
        <taxon>Chalcidoidea</taxon>
        <taxon>Pteromalidae</taxon>
        <taxon>Pteromalinae</taxon>
        <taxon>Trichomalopsis</taxon>
    </lineage>
</organism>
<name>A0A232F2Y0_9HYME</name>
<gene>
    <name evidence="1" type="ORF">TSAR_000249</name>
</gene>
<evidence type="ECO:0000313" key="2">
    <source>
        <dbReference type="Proteomes" id="UP000215335"/>
    </source>
</evidence>
<comment type="caution">
    <text evidence="1">The sequence shown here is derived from an EMBL/GenBank/DDBJ whole genome shotgun (WGS) entry which is preliminary data.</text>
</comment>
<reference evidence="1 2" key="1">
    <citation type="journal article" date="2017" name="Curr. Biol.">
        <title>The Evolution of Venom by Co-option of Single-Copy Genes.</title>
        <authorList>
            <person name="Martinson E.O."/>
            <person name="Mrinalini"/>
            <person name="Kelkar Y.D."/>
            <person name="Chang C.H."/>
            <person name="Werren J.H."/>
        </authorList>
    </citation>
    <scope>NUCLEOTIDE SEQUENCE [LARGE SCALE GENOMIC DNA]</scope>
    <source>
        <strain evidence="1 2">Alberta</strain>
        <tissue evidence="1">Whole body</tissue>
    </source>
</reference>
<proteinExistence type="predicted"/>
<protein>
    <submittedName>
        <fullName evidence="1">Uncharacterized protein</fullName>
    </submittedName>
</protein>
<accession>A0A232F2Y0</accession>
<dbReference type="AlphaFoldDB" id="A0A232F2Y0"/>
<sequence>MLTSQTSAGSNLRAALGLPAARTITPATLLITAVAQRDTSTRGLLVSEPRATDYKDVLARHGEKE</sequence>
<evidence type="ECO:0000313" key="1">
    <source>
        <dbReference type="EMBL" id="OXU24942.1"/>
    </source>
</evidence>
<keyword evidence="2" id="KW-1185">Reference proteome</keyword>
<dbReference type="Proteomes" id="UP000215335">
    <property type="component" value="Unassembled WGS sequence"/>
</dbReference>
<dbReference type="EMBL" id="NNAY01001158">
    <property type="protein sequence ID" value="OXU24942.1"/>
    <property type="molecule type" value="Genomic_DNA"/>
</dbReference>